<dbReference type="InterPro" id="IPR008928">
    <property type="entry name" value="6-hairpin_glycosidase_sf"/>
</dbReference>
<dbReference type="EMBL" id="MU251705">
    <property type="protein sequence ID" value="KAG9230059.1"/>
    <property type="molecule type" value="Genomic_DNA"/>
</dbReference>
<feature type="signal peptide" evidence="1">
    <location>
        <begin position="1"/>
        <end position="24"/>
    </location>
</feature>
<dbReference type="PANTHER" id="PTHR34987">
    <property type="entry name" value="C, PUTATIVE (AFU_ORTHOLOGUE AFUA_3G02880)-RELATED"/>
    <property type="match status" value="1"/>
</dbReference>
<dbReference type="OrthoDB" id="10036721at2759"/>
<dbReference type="Proteomes" id="UP000824998">
    <property type="component" value="Unassembled WGS sequence"/>
</dbReference>
<dbReference type="GO" id="GO:0016787">
    <property type="term" value="F:hydrolase activity"/>
    <property type="evidence" value="ECO:0007669"/>
    <property type="project" value="UniProtKB-KW"/>
</dbReference>
<dbReference type="PANTHER" id="PTHR34987:SF5">
    <property type="entry name" value="ALPHA-RHAMNOSIDASE"/>
    <property type="match status" value="1"/>
</dbReference>
<proteinExistence type="predicted"/>
<dbReference type="AlphaFoldDB" id="A0A9P7YAC8"/>
<organism evidence="4 5">
    <name type="scientific">Amylocarpus encephaloides</name>
    <dbReference type="NCBI Taxonomy" id="45428"/>
    <lineage>
        <taxon>Eukaryota</taxon>
        <taxon>Fungi</taxon>
        <taxon>Dikarya</taxon>
        <taxon>Ascomycota</taxon>
        <taxon>Pezizomycotina</taxon>
        <taxon>Leotiomycetes</taxon>
        <taxon>Helotiales</taxon>
        <taxon>Helotiales incertae sedis</taxon>
        <taxon>Amylocarpus</taxon>
    </lineage>
</organism>
<dbReference type="Pfam" id="PF17389">
    <property type="entry name" value="Bac_rhamnosid6H"/>
    <property type="match status" value="1"/>
</dbReference>
<reference evidence="4" key="1">
    <citation type="journal article" date="2021" name="IMA Fungus">
        <title>Genomic characterization of three marine fungi, including Emericellopsis atlantica sp. nov. with signatures of a generalist lifestyle and marine biomass degradation.</title>
        <authorList>
            <person name="Hagestad O.C."/>
            <person name="Hou L."/>
            <person name="Andersen J.H."/>
            <person name="Hansen E.H."/>
            <person name="Altermark B."/>
            <person name="Li C."/>
            <person name="Kuhnert E."/>
            <person name="Cox R.J."/>
            <person name="Crous P.W."/>
            <person name="Spatafora J.W."/>
            <person name="Lail K."/>
            <person name="Amirebrahimi M."/>
            <person name="Lipzen A."/>
            <person name="Pangilinan J."/>
            <person name="Andreopoulos W."/>
            <person name="Hayes R.D."/>
            <person name="Ng V."/>
            <person name="Grigoriev I.V."/>
            <person name="Jackson S.A."/>
            <person name="Sutton T.D.S."/>
            <person name="Dobson A.D.W."/>
            <person name="Rama T."/>
        </authorList>
    </citation>
    <scope>NUCLEOTIDE SEQUENCE</scope>
    <source>
        <strain evidence="4">TRa018bII</strain>
    </source>
</reference>
<keyword evidence="5" id="KW-1185">Reference proteome</keyword>
<dbReference type="InterPro" id="IPR035398">
    <property type="entry name" value="Bac_rhamnosid_C"/>
</dbReference>
<evidence type="ECO:0000259" key="2">
    <source>
        <dbReference type="Pfam" id="PF17389"/>
    </source>
</evidence>
<dbReference type="GO" id="GO:0005975">
    <property type="term" value="P:carbohydrate metabolic process"/>
    <property type="evidence" value="ECO:0007669"/>
    <property type="project" value="InterPro"/>
</dbReference>
<name>A0A9P7YAC8_9HELO</name>
<keyword evidence="1" id="KW-0732">Signal</keyword>
<accession>A0A9P7YAC8</accession>
<sequence>MFFKGFLVVQTLIILFYKIHPTTATPPILRAQAQLSNLPADDWQKYVRAPASTMISPVRIVSSYTTGDVKNPEGFLAGKGTTLIRRQAAAGNTTAAGKPILDIQPQIVVDFGQNTAGFLSIKFGGSSSFNSTPGLPGLRLAFSETLQYLTNVSDFSRSNNGDSITPGSDQVRDIAVKPEPYTWTDDHGCEYDQKKVCVDGLHGFRYMKIYMDALSVDAPYTTPYGSVTFNSISLNYSGYHGTPDTFSGWIQTSDDNLNQWWFDAVYTNDMCTDIFRINDTEPRGAASPTLLGKVVLHDGAKRDRDPYVGDVAVAGKTSYLSHNIPLAARNVLADLADHQRADGWIPPASILDYTLHLMDYPLWWVVCSYNHYMYTGDIGYMQQYYSNMVKVLDTYYTSITNPNTNLIQKGLGSSGGYGDYAFLDRTGSVTYYNALYVLALQHAASIAQSLGNHVSDATRWTDRANLVSQAIRDRLFDNSVGAFFDGTCGFEPCPVHAQDGNSISILSGVANSTQAQAALDYMSRVMARPYGNAFYDNDGVGQGLSQRVYAFISYFEIQSRFQVGSPASALEEIRRLYGWMATHDPQVTAWEGIGVNGSLYQGPYSSQAHGWATGIVPLLSNNVLGVTPTGPGFSTWSIKPIPGDVKWAKGVVPGPNGSIKVSWNRDADQGLFWLSVSAPQGSSGIISVPVESSTKQVYLNSQLVSDGHMTKSDASDSEGYMTLSVGGGDNTVTVGYSI</sequence>
<feature type="domain" description="Alpha-L-rhamnosidase C-terminal" evidence="3">
    <location>
        <begin position="625"/>
        <end position="695"/>
    </location>
</feature>
<dbReference type="Gene3D" id="1.50.10.10">
    <property type="match status" value="1"/>
</dbReference>
<dbReference type="Gene3D" id="2.60.420.10">
    <property type="entry name" value="Maltose phosphorylase, domain 3"/>
    <property type="match status" value="1"/>
</dbReference>
<dbReference type="SUPFAM" id="SSF48208">
    <property type="entry name" value="Six-hairpin glycosidases"/>
    <property type="match status" value="1"/>
</dbReference>
<evidence type="ECO:0000256" key="1">
    <source>
        <dbReference type="SAM" id="SignalP"/>
    </source>
</evidence>
<feature type="domain" description="Alpha-L-rhamnosidase six-hairpin glycosidase" evidence="2">
    <location>
        <begin position="297"/>
        <end position="520"/>
    </location>
</feature>
<evidence type="ECO:0000313" key="4">
    <source>
        <dbReference type="EMBL" id="KAG9230059.1"/>
    </source>
</evidence>
<evidence type="ECO:0000259" key="3">
    <source>
        <dbReference type="Pfam" id="PF17390"/>
    </source>
</evidence>
<gene>
    <name evidence="4" type="ORF">BJ875DRAFT_385985</name>
</gene>
<dbReference type="Pfam" id="PF17390">
    <property type="entry name" value="Bac_rhamnosid_C"/>
    <property type="match status" value="1"/>
</dbReference>
<dbReference type="InterPro" id="IPR035396">
    <property type="entry name" value="Bac_rhamnosid6H"/>
</dbReference>
<keyword evidence="4" id="KW-0378">Hydrolase</keyword>
<protein>
    <submittedName>
        <fullName evidence="4">Glycoside hydrolase family 78 protein</fullName>
    </submittedName>
</protein>
<comment type="caution">
    <text evidence="4">The sequence shown here is derived from an EMBL/GenBank/DDBJ whole genome shotgun (WGS) entry which is preliminary data.</text>
</comment>
<evidence type="ECO:0000313" key="5">
    <source>
        <dbReference type="Proteomes" id="UP000824998"/>
    </source>
</evidence>
<dbReference type="InterPro" id="IPR012341">
    <property type="entry name" value="6hp_glycosidase-like_sf"/>
</dbReference>
<feature type="chain" id="PRO_5040160768" evidence="1">
    <location>
        <begin position="25"/>
        <end position="738"/>
    </location>
</feature>